<keyword evidence="5 7" id="KW-0472">Membrane</keyword>
<comment type="subcellular location">
    <subcellularLocation>
        <location evidence="1">Cell membrane</location>
        <topology evidence="1">Multi-pass membrane protein</topology>
    </subcellularLocation>
</comment>
<feature type="transmembrane region" description="Helical" evidence="7">
    <location>
        <begin position="326"/>
        <end position="351"/>
    </location>
</feature>
<evidence type="ECO:0000256" key="1">
    <source>
        <dbReference type="ARBA" id="ARBA00004651"/>
    </source>
</evidence>
<gene>
    <name evidence="9" type="ORF">FGIG_01813</name>
</gene>
<evidence type="ECO:0000256" key="7">
    <source>
        <dbReference type="SAM" id="Phobius"/>
    </source>
</evidence>
<keyword evidence="10" id="KW-1185">Reference proteome</keyword>
<dbReference type="OrthoDB" id="6242715at2759"/>
<dbReference type="PROSITE" id="PS50262">
    <property type="entry name" value="G_PROTEIN_RECEP_F1_2"/>
    <property type="match status" value="1"/>
</dbReference>
<dbReference type="SUPFAM" id="SSF81321">
    <property type="entry name" value="Family A G protein-coupled receptor-like"/>
    <property type="match status" value="1"/>
</dbReference>
<evidence type="ECO:0000259" key="8">
    <source>
        <dbReference type="PROSITE" id="PS50262"/>
    </source>
</evidence>
<evidence type="ECO:0000256" key="3">
    <source>
        <dbReference type="ARBA" id="ARBA00022692"/>
    </source>
</evidence>
<evidence type="ECO:0000313" key="10">
    <source>
        <dbReference type="Proteomes" id="UP000316759"/>
    </source>
</evidence>
<feature type="transmembrane region" description="Helical" evidence="7">
    <location>
        <begin position="363"/>
        <end position="381"/>
    </location>
</feature>
<dbReference type="AlphaFoldDB" id="A0A504YLG5"/>
<dbReference type="Gene3D" id="1.20.1070.10">
    <property type="entry name" value="Rhodopsin 7-helix transmembrane proteins"/>
    <property type="match status" value="1"/>
</dbReference>
<keyword evidence="2" id="KW-1003">Cell membrane</keyword>
<keyword evidence="6" id="KW-0675">Receptor</keyword>
<dbReference type="EMBL" id="SUNJ01011789">
    <property type="protein sequence ID" value="TPP58630.1"/>
    <property type="molecule type" value="Genomic_DNA"/>
</dbReference>
<organism evidence="9 10">
    <name type="scientific">Fasciola gigantica</name>
    <name type="common">Giant liver fluke</name>
    <dbReference type="NCBI Taxonomy" id="46835"/>
    <lineage>
        <taxon>Eukaryota</taxon>
        <taxon>Metazoa</taxon>
        <taxon>Spiralia</taxon>
        <taxon>Lophotrochozoa</taxon>
        <taxon>Platyhelminthes</taxon>
        <taxon>Trematoda</taxon>
        <taxon>Digenea</taxon>
        <taxon>Plagiorchiida</taxon>
        <taxon>Echinostomata</taxon>
        <taxon>Echinostomatoidea</taxon>
        <taxon>Fasciolidae</taxon>
        <taxon>Fasciola</taxon>
    </lineage>
</organism>
<comment type="caution">
    <text evidence="9">The sequence shown here is derived from an EMBL/GenBank/DDBJ whole genome shotgun (WGS) entry which is preliminary data.</text>
</comment>
<sequence>MPLISRNQSCLPVEAVGDRNTSDMKAIYIFIVSLSPVALGLSCFALIVLTRRRAVRLGSMRVNLTTLTAFEALLNAMILMLTISSLTGLGGHNQHAPALAFTFICFFFINGALCARNWIITLIALARCIAITRPMTTRLMSTHLFRPRSLGLCTVTCILLGFILSILRMFEQKIVVCENLDDIIRLVPDSGWRLVSEIFFIYQSAMPISIVFITTVIMIVVLLRNKTFSLDNTLQTPVTSIGSVIPVVPFTRNGRQLGHTSFPSSAETTSVLRTPVLGSRTHLTDKRIPCSASHLRYSLSVRQTQICAKSQIHYRRTQNQLRATRMITLLAAAFILFEAPIFFCVALRRYIPLNHYRLVTNGLKALVVLDSCANVIIYLFMSKRFRQESSRLWTTIKGHQSRIMTNNTDMIN</sequence>
<keyword evidence="3 7" id="KW-0812">Transmembrane</keyword>
<evidence type="ECO:0000256" key="5">
    <source>
        <dbReference type="ARBA" id="ARBA00023136"/>
    </source>
</evidence>
<feature type="transmembrane region" description="Helical" evidence="7">
    <location>
        <begin position="62"/>
        <end position="86"/>
    </location>
</feature>
<protein>
    <recommendedName>
        <fullName evidence="8">G-protein coupled receptors family 1 profile domain-containing protein</fullName>
    </recommendedName>
</protein>
<evidence type="ECO:0000256" key="6">
    <source>
        <dbReference type="ARBA" id="ARBA00023170"/>
    </source>
</evidence>
<feature type="transmembrane region" description="Helical" evidence="7">
    <location>
        <begin position="98"/>
        <end position="129"/>
    </location>
</feature>
<dbReference type="InterPro" id="IPR017452">
    <property type="entry name" value="GPCR_Rhodpsn_7TM"/>
</dbReference>
<dbReference type="GO" id="GO:0042277">
    <property type="term" value="F:peptide binding"/>
    <property type="evidence" value="ECO:0007669"/>
    <property type="project" value="TreeGrafter"/>
</dbReference>
<dbReference type="PANTHER" id="PTHR24241">
    <property type="entry name" value="NEUROPEPTIDE RECEPTOR-RELATED G-PROTEIN COUPLED RECEPTOR"/>
    <property type="match status" value="1"/>
</dbReference>
<dbReference type="GO" id="GO:0032870">
    <property type="term" value="P:cellular response to hormone stimulus"/>
    <property type="evidence" value="ECO:0007669"/>
    <property type="project" value="TreeGrafter"/>
</dbReference>
<evidence type="ECO:0000256" key="2">
    <source>
        <dbReference type="ARBA" id="ARBA00022475"/>
    </source>
</evidence>
<accession>A0A504YLG5</accession>
<dbReference type="Proteomes" id="UP000316759">
    <property type="component" value="Unassembled WGS sequence"/>
</dbReference>
<reference evidence="9 10" key="1">
    <citation type="submission" date="2019-04" db="EMBL/GenBank/DDBJ databases">
        <title>Annotation for the trematode Fasciola gigantica.</title>
        <authorList>
            <person name="Choi Y.-J."/>
        </authorList>
    </citation>
    <scope>NUCLEOTIDE SEQUENCE [LARGE SCALE GENOMIC DNA]</scope>
    <source>
        <strain evidence="9">Uganda_cow_1</strain>
    </source>
</reference>
<dbReference type="GO" id="GO:0005886">
    <property type="term" value="C:plasma membrane"/>
    <property type="evidence" value="ECO:0007669"/>
    <property type="project" value="UniProtKB-SubCell"/>
</dbReference>
<feature type="transmembrane region" description="Helical" evidence="7">
    <location>
        <begin position="150"/>
        <end position="170"/>
    </location>
</feature>
<feature type="transmembrane region" description="Helical" evidence="7">
    <location>
        <begin position="26"/>
        <end position="50"/>
    </location>
</feature>
<feature type="transmembrane region" description="Helical" evidence="7">
    <location>
        <begin position="200"/>
        <end position="223"/>
    </location>
</feature>
<dbReference type="PANTHER" id="PTHR24241:SF76">
    <property type="entry name" value="NEUROPEPTIDE SIFAMIDE RECEPTOR"/>
    <property type="match status" value="1"/>
</dbReference>
<dbReference type="GO" id="GO:0004930">
    <property type="term" value="F:G protein-coupled receptor activity"/>
    <property type="evidence" value="ECO:0007669"/>
    <property type="project" value="TreeGrafter"/>
</dbReference>
<evidence type="ECO:0000256" key="4">
    <source>
        <dbReference type="ARBA" id="ARBA00022989"/>
    </source>
</evidence>
<feature type="domain" description="G-protein coupled receptors family 1 profile" evidence="8">
    <location>
        <begin position="41"/>
        <end position="378"/>
    </location>
</feature>
<evidence type="ECO:0000313" key="9">
    <source>
        <dbReference type="EMBL" id="TPP58630.1"/>
    </source>
</evidence>
<keyword evidence="4 7" id="KW-1133">Transmembrane helix</keyword>
<name>A0A504YLG5_FASGI</name>
<proteinExistence type="predicted"/>